<gene>
    <name evidence="2" type="ORF">HCJ92_21880</name>
</gene>
<dbReference type="Proteomes" id="UP000746503">
    <property type="component" value="Unassembled WGS sequence"/>
</dbReference>
<proteinExistence type="predicted"/>
<feature type="chain" id="PRO_5047268713" description="Sporulation delaying protein family toxin" evidence="1">
    <location>
        <begin position="29"/>
        <end position="210"/>
    </location>
</feature>
<dbReference type="RefSeq" id="WP_167935339.1">
    <property type="nucleotide sequence ID" value="NZ_JAAVJB010000295.1"/>
</dbReference>
<keyword evidence="1" id="KW-0732">Signal</keyword>
<evidence type="ECO:0000256" key="1">
    <source>
        <dbReference type="SAM" id="SignalP"/>
    </source>
</evidence>
<dbReference type="Pfam" id="PF26137">
    <property type="entry name" value="Toxin_SdpC"/>
    <property type="match status" value="1"/>
</dbReference>
<protein>
    <recommendedName>
        <fullName evidence="4">Sporulation delaying protein family toxin</fullName>
    </recommendedName>
</protein>
<sequence>MKFSPKTIATAAAVALIAGAGVVGTAQASTAAAPASHEHLIEQQAATATEDGRDLLRGLVFTQGPVADGLIKAGFYNDTPEVLQHNRSADALAAADALLDTIERNEPTFFADFSTDLRSGDPRRVQSGLETATKVLAAHQTAVDDAVEPYGQGACVMAIVAVNVLAIGNAVAVFNAQYAWDIQHFYSQIMGGELGSEESIAQLATVLRTA</sequence>
<evidence type="ECO:0008006" key="4">
    <source>
        <dbReference type="Google" id="ProtNLM"/>
    </source>
</evidence>
<comment type="caution">
    <text evidence="2">The sequence shown here is derived from an EMBL/GenBank/DDBJ whole genome shotgun (WGS) entry which is preliminary data.</text>
</comment>
<dbReference type="EMBL" id="JAAVJB010000295">
    <property type="protein sequence ID" value="NJP68864.1"/>
    <property type="molecule type" value="Genomic_DNA"/>
</dbReference>
<accession>A0ABX1AP69</accession>
<evidence type="ECO:0000313" key="3">
    <source>
        <dbReference type="Proteomes" id="UP000746503"/>
    </source>
</evidence>
<reference evidence="2 3" key="1">
    <citation type="submission" date="2020-03" db="EMBL/GenBank/DDBJ databases">
        <title>Draft genome of Streptomyces sp. ventii, isolated from the Axial Seamount in the Pacific Ocean, and resequencing of the two type strains Streptomyces lonarensis strain NCL 716 and Streptomyces bohaiensis strain 11A07.</title>
        <authorList>
            <person name="Loughran R.M."/>
            <person name="Pfannmuller K.M."/>
            <person name="Wasson B.J."/>
            <person name="Deadmond M.C."/>
            <person name="Paddock B.E."/>
            <person name="Koyack M.J."/>
            <person name="Gallegos D.A."/>
            <person name="Mitchell E.A."/>
            <person name="Ushijima B."/>
            <person name="Saw J.H."/>
            <person name="Mcphail K.L."/>
            <person name="Videau P."/>
        </authorList>
    </citation>
    <scope>NUCLEOTIDE SEQUENCE [LARGE SCALE GENOMIC DNA]</scope>
    <source>
        <strain evidence="3">5675061</strain>
    </source>
</reference>
<name>A0ABX1AP69_9ACTN</name>
<dbReference type="InterPro" id="IPR023888">
    <property type="entry name" value="SdpC-like"/>
</dbReference>
<organism evidence="2 3">
    <name type="scientific">Streptomyces spiramenti</name>
    <dbReference type="NCBI Taxonomy" id="2720606"/>
    <lineage>
        <taxon>Bacteria</taxon>
        <taxon>Bacillati</taxon>
        <taxon>Actinomycetota</taxon>
        <taxon>Actinomycetes</taxon>
        <taxon>Kitasatosporales</taxon>
        <taxon>Streptomycetaceae</taxon>
        <taxon>Streptomyces</taxon>
    </lineage>
</organism>
<keyword evidence="3" id="KW-1185">Reference proteome</keyword>
<evidence type="ECO:0000313" key="2">
    <source>
        <dbReference type="EMBL" id="NJP68864.1"/>
    </source>
</evidence>
<feature type="signal peptide" evidence="1">
    <location>
        <begin position="1"/>
        <end position="28"/>
    </location>
</feature>